<feature type="binding site" evidence="6">
    <location>
        <begin position="50"/>
        <end position="55"/>
    </location>
    <ligand>
        <name>ATP</name>
        <dbReference type="ChEBI" id="CHEBI:30616"/>
    </ligand>
</feature>
<proteinExistence type="inferred from homology"/>
<dbReference type="InterPro" id="IPR011063">
    <property type="entry name" value="TilS/TtcA_N"/>
</dbReference>
<keyword evidence="10" id="KW-1185">Reference proteome</keyword>
<dbReference type="GO" id="GO:0005737">
    <property type="term" value="C:cytoplasm"/>
    <property type="evidence" value="ECO:0007669"/>
    <property type="project" value="UniProtKB-SubCell"/>
</dbReference>
<comment type="function">
    <text evidence="6">Ligates lysine onto the cytidine present at position 34 of the AUA codon-specific tRNA(Ile) that contains the anticodon CAU, in an ATP-dependent manner. Cytidine is converted to lysidine, thus changing the amino acid specificity of the tRNA from methionine to isoleucine.</text>
</comment>
<comment type="caution">
    <text evidence="9">The sequence shown here is derived from an EMBL/GenBank/DDBJ whole genome shotgun (WGS) entry which is preliminary data.</text>
</comment>
<dbReference type="PANTHER" id="PTHR43033">
    <property type="entry name" value="TRNA(ILE)-LYSIDINE SYNTHASE-RELATED"/>
    <property type="match status" value="1"/>
</dbReference>
<dbReference type="SUPFAM" id="SSF52402">
    <property type="entry name" value="Adenine nucleotide alpha hydrolases-like"/>
    <property type="match status" value="1"/>
</dbReference>
<comment type="similarity">
    <text evidence="6">Belongs to the tRNA(Ile)-lysidine synthase family.</text>
</comment>
<dbReference type="EC" id="6.3.4.19" evidence="6"/>
<evidence type="ECO:0000313" key="9">
    <source>
        <dbReference type="EMBL" id="KFI59316.1"/>
    </source>
</evidence>
<dbReference type="GO" id="GO:0032267">
    <property type="term" value="F:tRNA(Ile)-lysidine synthase activity"/>
    <property type="evidence" value="ECO:0007669"/>
    <property type="project" value="UniProtKB-EC"/>
</dbReference>
<feature type="domain" description="tRNA(Ile)-lysidine/2-thiocytidine synthase N-terminal" evidence="8">
    <location>
        <begin position="45"/>
        <end position="213"/>
    </location>
</feature>
<dbReference type="Proteomes" id="UP000029067">
    <property type="component" value="Unassembled WGS sequence"/>
</dbReference>
<dbReference type="InterPro" id="IPR012795">
    <property type="entry name" value="tRNA_Ile_lys_synt_N"/>
</dbReference>
<dbReference type="STRING" id="1688.BCUN_1657"/>
<dbReference type="InterPro" id="IPR012094">
    <property type="entry name" value="tRNA_Ile_lys_synt"/>
</dbReference>
<organism evidence="9 10">
    <name type="scientific">Bifidobacterium cuniculi</name>
    <dbReference type="NCBI Taxonomy" id="1688"/>
    <lineage>
        <taxon>Bacteria</taxon>
        <taxon>Bacillati</taxon>
        <taxon>Actinomycetota</taxon>
        <taxon>Actinomycetes</taxon>
        <taxon>Bifidobacteriales</taxon>
        <taxon>Bifidobacteriaceae</taxon>
        <taxon>Bifidobacterium</taxon>
    </lineage>
</organism>
<dbReference type="NCBIfam" id="TIGR02432">
    <property type="entry name" value="lysidine_TilS_N"/>
    <property type="match status" value="1"/>
</dbReference>
<dbReference type="eggNOG" id="COG0037">
    <property type="taxonomic scope" value="Bacteria"/>
</dbReference>
<keyword evidence="6" id="KW-0963">Cytoplasm</keyword>
<gene>
    <name evidence="6" type="primary">tilS</name>
    <name evidence="9" type="ORF">BCUN_1657</name>
</gene>
<dbReference type="CDD" id="cd01992">
    <property type="entry name" value="TilS_N"/>
    <property type="match status" value="1"/>
</dbReference>
<dbReference type="PANTHER" id="PTHR43033:SF1">
    <property type="entry name" value="TRNA(ILE)-LYSIDINE SYNTHASE-RELATED"/>
    <property type="match status" value="1"/>
</dbReference>
<comment type="subcellular location">
    <subcellularLocation>
        <location evidence="6">Cytoplasm</location>
    </subcellularLocation>
</comment>
<reference evidence="9 10" key="1">
    <citation type="submission" date="2014-03" db="EMBL/GenBank/DDBJ databases">
        <title>Genomics of Bifidobacteria.</title>
        <authorList>
            <person name="Ventura M."/>
            <person name="Milani C."/>
            <person name="Lugli G.A."/>
        </authorList>
    </citation>
    <scope>NUCLEOTIDE SEQUENCE [LARGE SCALE GENOMIC DNA]</scope>
    <source>
        <strain evidence="9 10">LMG 10738</strain>
    </source>
</reference>
<keyword evidence="2 6" id="KW-0819">tRNA processing</keyword>
<dbReference type="GO" id="GO:0006400">
    <property type="term" value="P:tRNA modification"/>
    <property type="evidence" value="ECO:0007669"/>
    <property type="project" value="UniProtKB-UniRule"/>
</dbReference>
<evidence type="ECO:0000256" key="5">
    <source>
        <dbReference type="ARBA" id="ARBA00048539"/>
    </source>
</evidence>
<keyword evidence="1 6" id="KW-0436">Ligase</keyword>
<dbReference type="GO" id="GO:0005524">
    <property type="term" value="F:ATP binding"/>
    <property type="evidence" value="ECO:0007669"/>
    <property type="project" value="UniProtKB-UniRule"/>
</dbReference>
<keyword evidence="3 6" id="KW-0547">Nucleotide-binding</keyword>
<evidence type="ECO:0000256" key="7">
    <source>
        <dbReference type="SAM" id="MobiDB-lite"/>
    </source>
</evidence>
<evidence type="ECO:0000313" key="10">
    <source>
        <dbReference type="Proteomes" id="UP000029067"/>
    </source>
</evidence>
<evidence type="ECO:0000256" key="2">
    <source>
        <dbReference type="ARBA" id="ARBA00022694"/>
    </source>
</evidence>
<evidence type="ECO:0000256" key="1">
    <source>
        <dbReference type="ARBA" id="ARBA00022598"/>
    </source>
</evidence>
<dbReference type="EMBL" id="JGYV01000026">
    <property type="protein sequence ID" value="KFI59316.1"/>
    <property type="molecule type" value="Genomic_DNA"/>
</dbReference>
<feature type="region of interest" description="Disordered" evidence="7">
    <location>
        <begin position="332"/>
        <end position="351"/>
    </location>
</feature>
<dbReference type="InterPro" id="IPR014729">
    <property type="entry name" value="Rossmann-like_a/b/a_fold"/>
</dbReference>
<dbReference type="HAMAP" id="MF_01161">
    <property type="entry name" value="tRNA_Ile_lys_synt"/>
    <property type="match status" value="1"/>
</dbReference>
<comment type="catalytic activity">
    <reaction evidence="5 6">
        <text>cytidine(34) in tRNA(Ile2) + L-lysine + ATP = lysidine(34) in tRNA(Ile2) + AMP + diphosphate + H(+)</text>
        <dbReference type="Rhea" id="RHEA:43744"/>
        <dbReference type="Rhea" id="RHEA-COMP:10625"/>
        <dbReference type="Rhea" id="RHEA-COMP:10670"/>
        <dbReference type="ChEBI" id="CHEBI:15378"/>
        <dbReference type="ChEBI" id="CHEBI:30616"/>
        <dbReference type="ChEBI" id="CHEBI:32551"/>
        <dbReference type="ChEBI" id="CHEBI:33019"/>
        <dbReference type="ChEBI" id="CHEBI:82748"/>
        <dbReference type="ChEBI" id="CHEBI:83665"/>
        <dbReference type="ChEBI" id="CHEBI:456215"/>
        <dbReference type="EC" id="6.3.4.19"/>
    </reaction>
</comment>
<sequence length="351" mass="37605">MAYSPQMRRAVGAMGAALDKAGLGRQDRRFAAHGEHEPMPGAPLVLVACSGGRDSLACAAVAHIACGMRGLRCGAVIVDHRLQEGSARVARRAADDCEALGLAPVSVREVEVGSAPAGLEAAARTARYDALVDAARELQAAVVLLAHTRDDQAEGILIDLMRATGTDALAGMPAMQVVHGVRFLRPFLDLSRADTTAICGQLGLDYWDDPTNGEAWPADEPLPDGYPLRSRVRHTLLPQFSRFAGTDMACRLAQGARIARRDVEFLDSLAAQAEARAVQYAGGRRAIGCAPARRRTRGDPLACHRACPRPVRPRQRRAPRACRRSPGLLVAWTGGRGTSQKTFSDSQETRH</sequence>
<dbReference type="AlphaFoldDB" id="A0A087AKL6"/>
<name>A0A087AKL6_9BIFI</name>
<dbReference type="Gene3D" id="3.40.50.620">
    <property type="entry name" value="HUPs"/>
    <property type="match status" value="1"/>
</dbReference>
<feature type="compositionally biased region" description="Polar residues" evidence="7">
    <location>
        <begin position="338"/>
        <end position="351"/>
    </location>
</feature>
<evidence type="ECO:0000259" key="8">
    <source>
        <dbReference type="Pfam" id="PF01171"/>
    </source>
</evidence>
<comment type="domain">
    <text evidence="6">The N-terminal region contains the highly conserved SGGXDS motif, predicted to be a P-loop motif involved in ATP binding.</text>
</comment>
<accession>A0A087AKL6</accession>
<evidence type="ECO:0000256" key="6">
    <source>
        <dbReference type="HAMAP-Rule" id="MF_01161"/>
    </source>
</evidence>
<dbReference type="Pfam" id="PF01171">
    <property type="entry name" value="ATP_bind_3"/>
    <property type="match status" value="1"/>
</dbReference>
<protein>
    <recommendedName>
        <fullName evidence="6">tRNA(Ile)-lysidine synthase</fullName>
        <ecNumber evidence="6">6.3.4.19</ecNumber>
    </recommendedName>
    <alternativeName>
        <fullName evidence="6">tRNA(Ile)-2-lysyl-cytidine synthase</fullName>
    </alternativeName>
    <alternativeName>
        <fullName evidence="6">tRNA(Ile)-lysidine synthetase</fullName>
    </alternativeName>
</protein>
<keyword evidence="4 6" id="KW-0067">ATP-binding</keyword>
<evidence type="ECO:0000256" key="4">
    <source>
        <dbReference type="ARBA" id="ARBA00022840"/>
    </source>
</evidence>
<evidence type="ECO:0000256" key="3">
    <source>
        <dbReference type="ARBA" id="ARBA00022741"/>
    </source>
</evidence>